<organism evidence="1 2">
    <name type="scientific">Cichorium intybus</name>
    <name type="common">Chicory</name>
    <dbReference type="NCBI Taxonomy" id="13427"/>
    <lineage>
        <taxon>Eukaryota</taxon>
        <taxon>Viridiplantae</taxon>
        <taxon>Streptophyta</taxon>
        <taxon>Embryophyta</taxon>
        <taxon>Tracheophyta</taxon>
        <taxon>Spermatophyta</taxon>
        <taxon>Magnoliopsida</taxon>
        <taxon>eudicotyledons</taxon>
        <taxon>Gunneridae</taxon>
        <taxon>Pentapetalae</taxon>
        <taxon>asterids</taxon>
        <taxon>campanulids</taxon>
        <taxon>Asterales</taxon>
        <taxon>Asteraceae</taxon>
        <taxon>Cichorioideae</taxon>
        <taxon>Cichorieae</taxon>
        <taxon>Cichoriinae</taxon>
        <taxon>Cichorium</taxon>
    </lineage>
</organism>
<accession>A0ACB8Z1Z9</accession>
<evidence type="ECO:0000313" key="1">
    <source>
        <dbReference type="EMBL" id="KAI3691383.1"/>
    </source>
</evidence>
<reference evidence="2" key="1">
    <citation type="journal article" date="2022" name="Mol. Ecol. Resour.">
        <title>The genomes of chicory, endive, great burdock and yacon provide insights into Asteraceae palaeo-polyploidization history and plant inulin production.</title>
        <authorList>
            <person name="Fan W."/>
            <person name="Wang S."/>
            <person name="Wang H."/>
            <person name="Wang A."/>
            <person name="Jiang F."/>
            <person name="Liu H."/>
            <person name="Zhao H."/>
            <person name="Xu D."/>
            <person name="Zhang Y."/>
        </authorList>
    </citation>
    <scope>NUCLEOTIDE SEQUENCE [LARGE SCALE GENOMIC DNA]</scope>
    <source>
        <strain evidence="2">cv. Punajuju</strain>
    </source>
</reference>
<proteinExistence type="predicted"/>
<gene>
    <name evidence="1" type="ORF">L2E82_49742</name>
</gene>
<dbReference type="EMBL" id="CM042017">
    <property type="protein sequence ID" value="KAI3691383.1"/>
    <property type="molecule type" value="Genomic_DNA"/>
</dbReference>
<reference evidence="1 2" key="2">
    <citation type="journal article" date="2022" name="Mol. Ecol. Resour.">
        <title>The genomes of chicory, endive, great burdock and yacon provide insights into Asteraceae paleo-polyploidization history and plant inulin production.</title>
        <authorList>
            <person name="Fan W."/>
            <person name="Wang S."/>
            <person name="Wang H."/>
            <person name="Wang A."/>
            <person name="Jiang F."/>
            <person name="Liu H."/>
            <person name="Zhao H."/>
            <person name="Xu D."/>
            <person name="Zhang Y."/>
        </authorList>
    </citation>
    <scope>NUCLEOTIDE SEQUENCE [LARGE SCALE GENOMIC DNA]</scope>
    <source>
        <strain evidence="2">cv. Punajuju</strain>
        <tissue evidence="1">Leaves</tissue>
    </source>
</reference>
<evidence type="ECO:0000313" key="2">
    <source>
        <dbReference type="Proteomes" id="UP001055811"/>
    </source>
</evidence>
<keyword evidence="2" id="KW-1185">Reference proteome</keyword>
<protein>
    <submittedName>
        <fullName evidence="1">Uncharacterized protein</fullName>
    </submittedName>
</protein>
<dbReference type="Proteomes" id="UP001055811">
    <property type="component" value="Linkage Group LG09"/>
</dbReference>
<comment type="caution">
    <text evidence="1">The sequence shown here is derived from an EMBL/GenBank/DDBJ whole genome shotgun (WGS) entry which is preliminary data.</text>
</comment>
<name>A0ACB8Z1Z9_CICIN</name>
<sequence>MLTSIYSISSPSVVDICRINNVSRVILSNVGAAFSGMVSGRLVNAKDSSSEGYETLVFHATGVGGRAMEDLVRGGFIQDPKFGLSPTAGPEVDEHGKSGGHKYKGSIYMVHDLIGLHYYHVNQVLHRDIKADHLNCYLEAGAKKYGPLVDMCSVGCIFAELLHGKPILTGKTEPGQLNKIFELCGLPEEINWPGVSRIP</sequence>